<dbReference type="PROSITE" id="PS50975">
    <property type="entry name" value="ATP_GRASP"/>
    <property type="match status" value="1"/>
</dbReference>
<organism evidence="17 18">
    <name type="scientific">Rhodoplanes serenus</name>
    <dbReference type="NCBI Taxonomy" id="200615"/>
    <lineage>
        <taxon>Bacteria</taxon>
        <taxon>Pseudomonadati</taxon>
        <taxon>Pseudomonadota</taxon>
        <taxon>Alphaproteobacteria</taxon>
        <taxon>Hyphomicrobiales</taxon>
        <taxon>Nitrobacteraceae</taxon>
        <taxon>Rhodoplanes</taxon>
    </lineage>
</organism>
<evidence type="ECO:0000256" key="4">
    <source>
        <dbReference type="ARBA" id="ARBA00013255"/>
    </source>
</evidence>
<dbReference type="SMART" id="SM01209">
    <property type="entry name" value="GARS_A"/>
    <property type="match status" value="1"/>
</dbReference>
<dbReference type="EMBL" id="UWOC01000168">
    <property type="protein sequence ID" value="VCU10366.1"/>
    <property type="molecule type" value="Genomic_DNA"/>
</dbReference>
<dbReference type="GO" id="GO:0046872">
    <property type="term" value="F:metal ion binding"/>
    <property type="evidence" value="ECO:0007669"/>
    <property type="project" value="UniProtKB-KW"/>
</dbReference>
<comment type="similarity">
    <text evidence="11 14">Belongs to the GARS family.</text>
</comment>
<protein>
    <recommendedName>
        <fullName evidence="4 14">Phosphoribosylamine--glycine ligase</fullName>
        <ecNumber evidence="4 14">6.3.4.13</ecNumber>
    </recommendedName>
    <alternativeName>
        <fullName evidence="14">GARS</fullName>
    </alternativeName>
    <alternativeName>
        <fullName evidence="12 14">Glycinamide ribonucleotide synthetase</fullName>
    </alternativeName>
    <alternativeName>
        <fullName evidence="13 14">Phosphoribosylglycinamide synthetase</fullName>
    </alternativeName>
</protein>
<keyword evidence="9 15" id="KW-0067">ATP-binding</keyword>
<evidence type="ECO:0000313" key="17">
    <source>
        <dbReference type="EMBL" id="VCU10366.1"/>
    </source>
</evidence>
<evidence type="ECO:0000256" key="2">
    <source>
        <dbReference type="ARBA" id="ARBA00001946"/>
    </source>
</evidence>
<dbReference type="NCBIfam" id="TIGR00877">
    <property type="entry name" value="purD"/>
    <property type="match status" value="1"/>
</dbReference>
<evidence type="ECO:0000256" key="7">
    <source>
        <dbReference type="ARBA" id="ARBA00022741"/>
    </source>
</evidence>
<proteinExistence type="inferred from homology"/>
<evidence type="ECO:0000256" key="5">
    <source>
        <dbReference type="ARBA" id="ARBA00022598"/>
    </source>
</evidence>
<keyword evidence="6" id="KW-0479">Metal-binding</keyword>
<evidence type="ECO:0000259" key="16">
    <source>
        <dbReference type="PROSITE" id="PS50975"/>
    </source>
</evidence>
<dbReference type="PANTHER" id="PTHR43472:SF1">
    <property type="entry name" value="PHOSPHORIBOSYLAMINE--GLYCINE LIGASE, CHLOROPLASTIC"/>
    <property type="match status" value="1"/>
</dbReference>
<comment type="pathway">
    <text evidence="3 14">Purine metabolism; IMP biosynthesis via de novo pathway; N(1)-(5-phospho-D-ribosyl)glycinamide from 5-phospho-alpha-D-ribose 1-diphosphate: step 2/2.</text>
</comment>
<comment type="cofactor">
    <cofactor evidence="1">
        <name>Mn(2+)</name>
        <dbReference type="ChEBI" id="CHEBI:29035"/>
    </cofactor>
</comment>
<evidence type="ECO:0000256" key="14">
    <source>
        <dbReference type="HAMAP-Rule" id="MF_00138"/>
    </source>
</evidence>
<dbReference type="Pfam" id="PF01071">
    <property type="entry name" value="GARS_A"/>
    <property type="match status" value="1"/>
</dbReference>
<accession>A0A3S4B2U1</accession>
<dbReference type="PROSITE" id="PS00184">
    <property type="entry name" value="GARS"/>
    <property type="match status" value="1"/>
</dbReference>
<evidence type="ECO:0000313" key="18">
    <source>
        <dbReference type="Proteomes" id="UP000289200"/>
    </source>
</evidence>
<dbReference type="InterPro" id="IPR011761">
    <property type="entry name" value="ATP-grasp"/>
</dbReference>
<feature type="domain" description="ATP-grasp" evidence="16">
    <location>
        <begin position="107"/>
        <end position="312"/>
    </location>
</feature>
<evidence type="ECO:0000256" key="13">
    <source>
        <dbReference type="ARBA" id="ARBA00042864"/>
    </source>
</evidence>
<dbReference type="SUPFAM" id="SSF52440">
    <property type="entry name" value="PreATP-grasp domain"/>
    <property type="match status" value="1"/>
</dbReference>
<dbReference type="InterPro" id="IPR016185">
    <property type="entry name" value="PreATP-grasp_dom_sf"/>
</dbReference>
<dbReference type="Pfam" id="PF02844">
    <property type="entry name" value="GARS_N"/>
    <property type="match status" value="1"/>
</dbReference>
<dbReference type="InterPro" id="IPR037123">
    <property type="entry name" value="PRibGlycinamide_synth_C_sf"/>
</dbReference>
<dbReference type="GO" id="GO:0004637">
    <property type="term" value="F:phosphoribosylamine-glycine ligase activity"/>
    <property type="evidence" value="ECO:0007669"/>
    <property type="project" value="UniProtKB-UniRule"/>
</dbReference>
<dbReference type="Gene3D" id="3.30.470.20">
    <property type="entry name" value="ATP-grasp fold, B domain"/>
    <property type="match status" value="1"/>
</dbReference>
<dbReference type="Gene3D" id="3.30.1490.20">
    <property type="entry name" value="ATP-grasp fold, A domain"/>
    <property type="match status" value="1"/>
</dbReference>
<dbReference type="UniPathway" id="UPA00074">
    <property type="reaction ID" value="UER00125"/>
</dbReference>
<dbReference type="Pfam" id="PF02843">
    <property type="entry name" value="GARS_C"/>
    <property type="match status" value="1"/>
</dbReference>
<dbReference type="SUPFAM" id="SSF56059">
    <property type="entry name" value="Glutathione synthetase ATP-binding domain-like"/>
    <property type="match status" value="1"/>
</dbReference>
<evidence type="ECO:0000256" key="15">
    <source>
        <dbReference type="PROSITE-ProRule" id="PRU00409"/>
    </source>
</evidence>
<dbReference type="Proteomes" id="UP000289200">
    <property type="component" value="Unassembled WGS sequence"/>
</dbReference>
<evidence type="ECO:0000256" key="10">
    <source>
        <dbReference type="ARBA" id="ARBA00023211"/>
    </source>
</evidence>
<dbReference type="OrthoDB" id="9807240at2"/>
<gene>
    <name evidence="14 17" type="primary">purD</name>
    <name evidence="17" type="ORF">RHODGE_RHODGE_03556</name>
</gene>
<keyword evidence="5 14" id="KW-0436">Ligase</keyword>
<keyword evidence="8 14" id="KW-0658">Purine biosynthesis</keyword>
<dbReference type="InterPro" id="IPR013815">
    <property type="entry name" value="ATP_grasp_subdomain_1"/>
</dbReference>
<comment type="caution">
    <text evidence="17">The sequence shown here is derived from an EMBL/GenBank/DDBJ whole genome shotgun (WGS) entry which is preliminary data.</text>
</comment>
<keyword evidence="7 15" id="KW-0547">Nucleotide-binding</keyword>
<dbReference type="GO" id="GO:0005524">
    <property type="term" value="F:ATP binding"/>
    <property type="evidence" value="ECO:0007669"/>
    <property type="project" value="UniProtKB-UniRule"/>
</dbReference>
<dbReference type="InterPro" id="IPR000115">
    <property type="entry name" value="PRibGlycinamide_synth"/>
</dbReference>
<dbReference type="SMART" id="SM01210">
    <property type="entry name" value="GARS_C"/>
    <property type="match status" value="1"/>
</dbReference>
<dbReference type="AlphaFoldDB" id="A0A3S4B2U1"/>
<dbReference type="FunFam" id="3.40.50.20:FF:000006">
    <property type="entry name" value="Phosphoribosylamine--glycine ligase, chloroplastic"/>
    <property type="match status" value="1"/>
</dbReference>
<dbReference type="Gene3D" id="3.40.50.20">
    <property type="match status" value="1"/>
</dbReference>
<evidence type="ECO:0000256" key="12">
    <source>
        <dbReference type="ARBA" id="ARBA00042242"/>
    </source>
</evidence>
<dbReference type="GO" id="GO:0006189">
    <property type="term" value="P:'de novo' IMP biosynthetic process"/>
    <property type="evidence" value="ECO:0007669"/>
    <property type="project" value="UniProtKB-UniRule"/>
</dbReference>
<evidence type="ECO:0000256" key="1">
    <source>
        <dbReference type="ARBA" id="ARBA00001936"/>
    </source>
</evidence>
<dbReference type="InterPro" id="IPR020562">
    <property type="entry name" value="PRibGlycinamide_synth_N"/>
</dbReference>
<evidence type="ECO:0000256" key="9">
    <source>
        <dbReference type="ARBA" id="ARBA00022840"/>
    </source>
</evidence>
<dbReference type="HAMAP" id="MF_00138">
    <property type="entry name" value="GARS"/>
    <property type="match status" value="1"/>
</dbReference>
<reference evidence="18" key="1">
    <citation type="submission" date="2018-10" db="EMBL/GenBank/DDBJ databases">
        <authorList>
            <person name="Peiro R."/>
            <person name="Begona"/>
            <person name="Cbmso G."/>
            <person name="Lopez M."/>
            <person name="Gonzalez S."/>
            <person name="Sacristan E."/>
            <person name="Castillo E."/>
        </authorList>
    </citation>
    <scope>NUCLEOTIDE SEQUENCE [LARGE SCALE GENOMIC DNA]</scope>
</reference>
<dbReference type="SUPFAM" id="SSF51246">
    <property type="entry name" value="Rudiment single hybrid motif"/>
    <property type="match status" value="1"/>
</dbReference>
<name>A0A3S4B2U1_9BRAD</name>
<dbReference type="PANTHER" id="PTHR43472">
    <property type="entry name" value="PHOSPHORIBOSYLAMINE--GLYCINE LIGASE"/>
    <property type="match status" value="1"/>
</dbReference>
<dbReference type="FunFam" id="3.90.600.10:FF:000001">
    <property type="entry name" value="Trifunctional purine biosynthetic protein adenosine-3"/>
    <property type="match status" value="1"/>
</dbReference>
<dbReference type="InterPro" id="IPR020559">
    <property type="entry name" value="PRibGlycinamide_synth_CS"/>
</dbReference>
<dbReference type="InterPro" id="IPR011054">
    <property type="entry name" value="Rudment_hybrid_motif"/>
</dbReference>
<evidence type="ECO:0000256" key="3">
    <source>
        <dbReference type="ARBA" id="ARBA00005174"/>
    </source>
</evidence>
<dbReference type="RefSeq" id="WP_129610457.1">
    <property type="nucleotide sequence ID" value="NZ_UWOC01000168.1"/>
</dbReference>
<dbReference type="EC" id="6.3.4.13" evidence="4 14"/>
<evidence type="ECO:0000256" key="8">
    <source>
        <dbReference type="ARBA" id="ARBA00022755"/>
    </source>
</evidence>
<evidence type="ECO:0000256" key="6">
    <source>
        <dbReference type="ARBA" id="ARBA00022723"/>
    </source>
</evidence>
<dbReference type="InterPro" id="IPR020561">
    <property type="entry name" value="PRibGlycinamid_synth_ATP-grasp"/>
</dbReference>
<comment type="catalytic activity">
    <reaction evidence="14">
        <text>5-phospho-beta-D-ribosylamine + glycine + ATP = N(1)-(5-phospho-beta-D-ribosyl)glycinamide + ADP + phosphate + H(+)</text>
        <dbReference type="Rhea" id="RHEA:17453"/>
        <dbReference type="ChEBI" id="CHEBI:15378"/>
        <dbReference type="ChEBI" id="CHEBI:30616"/>
        <dbReference type="ChEBI" id="CHEBI:43474"/>
        <dbReference type="ChEBI" id="CHEBI:57305"/>
        <dbReference type="ChEBI" id="CHEBI:58681"/>
        <dbReference type="ChEBI" id="CHEBI:143788"/>
        <dbReference type="ChEBI" id="CHEBI:456216"/>
        <dbReference type="EC" id="6.3.4.13"/>
    </reaction>
</comment>
<comment type="cofactor">
    <cofactor evidence="2">
        <name>Mg(2+)</name>
        <dbReference type="ChEBI" id="CHEBI:18420"/>
    </cofactor>
</comment>
<evidence type="ECO:0000256" key="11">
    <source>
        <dbReference type="ARBA" id="ARBA00038345"/>
    </source>
</evidence>
<keyword evidence="10" id="KW-0464">Manganese</keyword>
<sequence length="425" mass="44009">MNILLLGSGGREHALAWKIAASPLVDRLWCAPGNAGIAQEADCVALDAADHAAVIAFCRNNAVDLVVVGPEAPLVAGLVDDLAAAGIKAFGPTRAAARLEGSKGFTKALCRDAGIPTAAWAVFTAAAPAKAYVRERGAPIVVKADGLAAGKGVVVAQSVAEAEAAIDRMLGGSLGEAGASVVVEEFLAGEEASFFVLCDGETALPLASAQDHKRAFDFDQGPNTGGMGAYSPAPVMTPEITARTMDEIIRPTLTAMAAMGAPYRGVLFAGLMITAEGPKLIEYNVRFGDPECQVLMLRLMSDLVPALLATCDGQLKDFDLRWYPQSAITVVLAAKGYPGAYEKGTVIGGLRAAAEVDEVEIFHAGTTQRDDGAVIASGGRVLDVCAIGDTLATARGRAYEAVAAIQWPGGFWRTDIGAKGLVRRD</sequence>
<dbReference type="InterPro" id="IPR020560">
    <property type="entry name" value="PRibGlycinamide_synth_C-dom"/>
</dbReference>
<dbReference type="GO" id="GO:0009113">
    <property type="term" value="P:purine nucleobase biosynthetic process"/>
    <property type="evidence" value="ECO:0007669"/>
    <property type="project" value="InterPro"/>
</dbReference>
<dbReference type="Gene3D" id="3.90.600.10">
    <property type="entry name" value="Phosphoribosylglycinamide synthetase, C-terminal domain"/>
    <property type="match status" value="1"/>
</dbReference>
<keyword evidence="18" id="KW-1185">Reference proteome</keyword>